<dbReference type="Pfam" id="PF14475">
    <property type="entry name" value="Mso1_Sec1_bdg"/>
    <property type="match status" value="1"/>
</dbReference>
<accession>A0A7D8URA3</accession>
<feature type="compositionally biased region" description="Pro residues" evidence="1">
    <location>
        <begin position="57"/>
        <end position="70"/>
    </location>
</feature>
<keyword evidence="4" id="KW-1185">Reference proteome</keyword>
<dbReference type="EMBL" id="QGMG01000463">
    <property type="protein sequence ID" value="TVY53380.1"/>
    <property type="molecule type" value="Genomic_DNA"/>
</dbReference>
<organism evidence="3 4">
    <name type="scientific">Lachnellula cervina</name>
    <dbReference type="NCBI Taxonomy" id="1316786"/>
    <lineage>
        <taxon>Eukaryota</taxon>
        <taxon>Fungi</taxon>
        <taxon>Dikarya</taxon>
        <taxon>Ascomycota</taxon>
        <taxon>Pezizomycotina</taxon>
        <taxon>Leotiomycetes</taxon>
        <taxon>Helotiales</taxon>
        <taxon>Lachnaceae</taxon>
        <taxon>Lachnellula</taxon>
    </lineage>
</organism>
<protein>
    <recommendedName>
        <fullName evidence="2">Mso1 N-terminal domain-containing protein</fullName>
    </recommendedName>
</protein>
<evidence type="ECO:0000259" key="2">
    <source>
        <dbReference type="Pfam" id="PF14475"/>
    </source>
</evidence>
<evidence type="ECO:0000256" key="1">
    <source>
        <dbReference type="SAM" id="MobiDB-lite"/>
    </source>
</evidence>
<dbReference type="Proteomes" id="UP000481288">
    <property type="component" value="Unassembled WGS sequence"/>
</dbReference>
<feature type="compositionally biased region" description="Polar residues" evidence="1">
    <location>
        <begin position="196"/>
        <end position="230"/>
    </location>
</feature>
<proteinExistence type="predicted"/>
<name>A0A7D8URA3_9HELO</name>
<dbReference type="AlphaFoldDB" id="A0A7D8URA3"/>
<evidence type="ECO:0000313" key="4">
    <source>
        <dbReference type="Proteomes" id="UP000481288"/>
    </source>
</evidence>
<dbReference type="OrthoDB" id="2683368at2759"/>
<sequence>MSYMQSFSTLLTSTTSRFASVKNTLLATENDGDTEDDTHICRLLRNYYDDKRQPYPGWLPPDPKGPPPQQPALVMTNVGAGYGGFSSQQQGAPGQSGQLSSLWPTQAPSQPQPTSLRKRPVLGSQRQIASANPIAPVNSRRLPSEKDNSYQKNYSYEPAPPPVTSTTGRLSSKFRPNRAASPAARPAAQERQASSNSTYSGGYEDNSSSYGSQGRSGASSTPYLSSNSPWSGGDNEAVPMNSQDLGRRGVGRQGLPSGPKAGRFPAGYQSKQPGY</sequence>
<feature type="region of interest" description="Disordered" evidence="1">
    <location>
        <begin position="52"/>
        <end position="275"/>
    </location>
</feature>
<reference evidence="3 4" key="1">
    <citation type="submission" date="2018-05" db="EMBL/GenBank/DDBJ databases">
        <title>Whole genome sequencing for identification of molecular markers to develop diagnostic detection tools for the regulated plant pathogen Lachnellula willkommii.</title>
        <authorList>
            <person name="Giroux E."/>
            <person name="Bilodeau G."/>
        </authorList>
    </citation>
    <scope>NUCLEOTIDE SEQUENCE [LARGE SCALE GENOMIC DNA]</scope>
    <source>
        <strain evidence="3 4">CBS 625.97</strain>
    </source>
</reference>
<feature type="compositionally biased region" description="Low complexity" evidence="1">
    <location>
        <begin position="178"/>
        <end position="195"/>
    </location>
</feature>
<dbReference type="InterPro" id="IPR028095">
    <property type="entry name" value="Mso1_N_dom"/>
</dbReference>
<comment type="caution">
    <text evidence="3">The sequence shown here is derived from an EMBL/GenBank/DDBJ whole genome shotgun (WGS) entry which is preliminary data.</text>
</comment>
<feature type="compositionally biased region" description="Low complexity" evidence="1">
    <location>
        <begin position="85"/>
        <end position="115"/>
    </location>
</feature>
<feature type="domain" description="Mso1 N-terminal" evidence="2">
    <location>
        <begin position="20"/>
        <end position="59"/>
    </location>
</feature>
<gene>
    <name evidence="3" type="ORF">LCER1_G005468</name>
</gene>
<evidence type="ECO:0000313" key="3">
    <source>
        <dbReference type="EMBL" id="TVY53380.1"/>
    </source>
</evidence>